<evidence type="ECO:0000313" key="7">
    <source>
        <dbReference type="EMBL" id="KZS99333.1"/>
    </source>
</evidence>
<proteinExistence type="predicted"/>
<keyword evidence="3 5" id="KW-1133">Transmembrane helix</keyword>
<feature type="transmembrane region" description="Helical" evidence="5">
    <location>
        <begin position="118"/>
        <end position="135"/>
    </location>
</feature>
<keyword evidence="2 5" id="KW-0812">Transmembrane</keyword>
<comment type="subcellular location">
    <subcellularLocation>
        <location evidence="1">Membrane</location>
        <topology evidence="1">Multi-pass membrane protein</topology>
    </subcellularLocation>
</comment>
<evidence type="ECO:0000256" key="1">
    <source>
        <dbReference type="ARBA" id="ARBA00004141"/>
    </source>
</evidence>
<name>A0A165ANA1_9AGAM</name>
<dbReference type="Proteomes" id="UP000076722">
    <property type="component" value="Unassembled WGS sequence"/>
</dbReference>
<evidence type="ECO:0000256" key="4">
    <source>
        <dbReference type="ARBA" id="ARBA00023136"/>
    </source>
</evidence>
<dbReference type="Pfam" id="PF13515">
    <property type="entry name" value="FUSC_2"/>
    <property type="match status" value="1"/>
</dbReference>
<feature type="transmembrane region" description="Helical" evidence="5">
    <location>
        <begin position="86"/>
        <end position="106"/>
    </location>
</feature>
<keyword evidence="8" id="KW-1185">Reference proteome</keyword>
<gene>
    <name evidence="7" type="ORF">SISNIDRAFT_448233</name>
</gene>
<dbReference type="InterPro" id="IPR049453">
    <property type="entry name" value="Memb_transporter_dom"/>
</dbReference>
<protein>
    <recommendedName>
        <fullName evidence="6">Integral membrane bound transporter domain-containing protein</fullName>
    </recommendedName>
</protein>
<reference evidence="7 8" key="1">
    <citation type="journal article" date="2016" name="Mol. Biol. Evol.">
        <title>Comparative Genomics of Early-Diverging Mushroom-Forming Fungi Provides Insights into the Origins of Lignocellulose Decay Capabilities.</title>
        <authorList>
            <person name="Nagy L.G."/>
            <person name="Riley R."/>
            <person name="Tritt A."/>
            <person name="Adam C."/>
            <person name="Daum C."/>
            <person name="Floudas D."/>
            <person name="Sun H."/>
            <person name="Yadav J.S."/>
            <person name="Pangilinan J."/>
            <person name="Larsson K.H."/>
            <person name="Matsuura K."/>
            <person name="Barry K."/>
            <person name="Labutti K."/>
            <person name="Kuo R."/>
            <person name="Ohm R.A."/>
            <person name="Bhattacharya S.S."/>
            <person name="Shirouzu T."/>
            <person name="Yoshinaga Y."/>
            <person name="Martin F.M."/>
            <person name="Grigoriev I.V."/>
            <person name="Hibbett D.S."/>
        </authorList>
    </citation>
    <scope>NUCLEOTIDE SEQUENCE [LARGE SCALE GENOMIC DNA]</scope>
    <source>
        <strain evidence="7 8">HHB9708</strain>
    </source>
</reference>
<sequence>MPSDGALSHRSRHFFGQCWRAGTRLMSNYTVHTLCARVLTVIICLVFILVPPVAKLGGQYVFLALSLKELVFPIQHSFAEQLEVTILNCLGALTGVGLSSLAIYLRGISQRHQPSDSAVSRLLPALFLGFISYMAGYVRSRLPRLQLSARISCFISIWLLVGDYANTSVSLEYVHQFLWLTAVSSSASLFATLIFLRATVYPYVRSIIESMALCRTILGLKAGNLPKQDRHSEMSREDCQASLLRHSDELSSIYARAVFETRVSRFNVKSIKPFISIIEHLRRDLVRGSSYFLSHSLERPDDVPQELGSLGPPANDLLECILRSMDLVHDALIFAFELNVERVVHEPLLPLLKSATTKLSATVVTLEALLQEESNKFTSGLHVIPDHQSLPTEENERRRRFHQLALDIINILDIANELQAGLRVCIVLVESFPYTTRRVWLPKISLAWLGIPTGRTIAEFAEGVSSGIAINRRQMDMSWWEVQAGLAESGVRPPLGHRLQHSLFHDPLEIVLALWDHPSILRLRLRLSRVSKSIKHSPHIRHALKNCLGVMLLSLPAYLPASAPGRRWFIETHGQWMVISYVWVLEPTTGATWRVGCLRLAGTVAGAIYSYIAWLIVHENPYGLFFMVLLAELPISWLILRTPFSSMGTVAAVTLPPIILASYVDQIGTSVGKLAILRSMTIAIGIIAALLVNHVIFPRHSRVIFLKQTSDIFEQLTHLYLSLCRYMMARAQPSVASYELQNMVKLELRIRSALVLRSAMLVESMESELSLNPKPVRLYRQVVVSQHTLLDTLTGLRSIRERIPKREAVENVLKQRRDFISCISVSLLACEYAFGLRKRLPQFLPSARQTLGDLTLAIENSIRQRYEVDPDGLGYARMFAFAEGEAMEQLVSEMENLLNMCRQLFGVSSWIDSTAVQPRFSRHFHSNSEIDDMWFSIADDIESRPETGP</sequence>
<dbReference type="EMBL" id="KV419394">
    <property type="protein sequence ID" value="KZS99333.1"/>
    <property type="molecule type" value="Genomic_DNA"/>
</dbReference>
<dbReference type="OrthoDB" id="68611at2759"/>
<feature type="transmembrane region" description="Helical" evidence="5">
    <location>
        <begin position="647"/>
        <end position="664"/>
    </location>
</feature>
<evidence type="ECO:0000256" key="3">
    <source>
        <dbReference type="ARBA" id="ARBA00022989"/>
    </source>
</evidence>
<feature type="transmembrane region" description="Helical" evidence="5">
    <location>
        <begin position="177"/>
        <end position="196"/>
    </location>
</feature>
<organism evidence="7 8">
    <name type="scientific">Sistotremastrum niveocremeum HHB9708</name>
    <dbReference type="NCBI Taxonomy" id="1314777"/>
    <lineage>
        <taxon>Eukaryota</taxon>
        <taxon>Fungi</taxon>
        <taxon>Dikarya</taxon>
        <taxon>Basidiomycota</taxon>
        <taxon>Agaricomycotina</taxon>
        <taxon>Agaricomycetes</taxon>
        <taxon>Sistotremastrales</taxon>
        <taxon>Sistotremastraceae</taxon>
        <taxon>Sertulicium</taxon>
        <taxon>Sertulicium niveocremeum</taxon>
    </lineage>
</organism>
<evidence type="ECO:0000256" key="2">
    <source>
        <dbReference type="ARBA" id="ARBA00022692"/>
    </source>
</evidence>
<feature type="transmembrane region" description="Helical" evidence="5">
    <location>
        <begin position="676"/>
        <end position="697"/>
    </location>
</feature>
<evidence type="ECO:0000259" key="6">
    <source>
        <dbReference type="Pfam" id="PF13515"/>
    </source>
</evidence>
<dbReference type="PANTHER" id="PTHR47804:SF3">
    <property type="entry name" value="PROTEIN BRE4"/>
    <property type="match status" value="1"/>
</dbReference>
<feature type="transmembrane region" description="Helical" evidence="5">
    <location>
        <begin position="597"/>
        <end position="616"/>
    </location>
</feature>
<dbReference type="AlphaFoldDB" id="A0A165ANA1"/>
<dbReference type="InterPro" id="IPR052430">
    <property type="entry name" value="IVT-Associated"/>
</dbReference>
<accession>A0A165ANA1</accession>
<keyword evidence="4 5" id="KW-0472">Membrane</keyword>
<feature type="domain" description="Integral membrane bound transporter" evidence="6">
    <location>
        <begin position="568"/>
        <end position="692"/>
    </location>
</feature>
<dbReference type="STRING" id="1314777.A0A165ANA1"/>
<dbReference type="PANTHER" id="PTHR47804">
    <property type="entry name" value="60S RIBOSOMAL PROTEIN L19"/>
    <property type="match status" value="1"/>
</dbReference>
<dbReference type="GO" id="GO:0016020">
    <property type="term" value="C:membrane"/>
    <property type="evidence" value="ECO:0007669"/>
    <property type="project" value="UniProtKB-SubCell"/>
</dbReference>
<evidence type="ECO:0000313" key="8">
    <source>
        <dbReference type="Proteomes" id="UP000076722"/>
    </source>
</evidence>
<evidence type="ECO:0000256" key="5">
    <source>
        <dbReference type="SAM" id="Phobius"/>
    </source>
</evidence>